<name>A0A481YRN3_9VIRU</name>
<evidence type="ECO:0000256" key="1">
    <source>
        <dbReference type="SAM" id="MobiDB-lite"/>
    </source>
</evidence>
<dbReference type="EMBL" id="MK500327">
    <property type="protein sequence ID" value="QBK85630.1"/>
    <property type="molecule type" value="Genomic_DNA"/>
</dbReference>
<accession>A0A481YRN3</accession>
<gene>
    <name evidence="2" type="ORF">LCMAC101_02250</name>
</gene>
<feature type="compositionally biased region" description="Basic residues" evidence="1">
    <location>
        <begin position="32"/>
        <end position="44"/>
    </location>
</feature>
<reference evidence="2" key="1">
    <citation type="journal article" date="2019" name="MBio">
        <title>Virus Genomes from Deep Sea Sediments Expand the Ocean Megavirome and Support Independent Origins of Viral Gigantism.</title>
        <authorList>
            <person name="Backstrom D."/>
            <person name="Yutin N."/>
            <person name="Jorgensen S.L."/>
            <person name="Dharamshi J."/>
            <person name="Homa F."/>
            <person name="Zaremba-Niedwiedzka K."/>
            <person name="Spang A."/>
            <person name="Wolf Y.I."/>
            <person name="Koonin E.V."/>
            <person name="Ettema T.J."/>
        </authorList>
    </citation>
    <scope>NUCLEOTIDE SEQUENCE</scope>
</reference>
<organism evidence="2">
    <name type="scientific">Marseillevirus LCMAC101</name>
    <dbReference type="NCBI Taxonomy" id="2506602"/>
    <lineage>
        <taxon>Viruses</taxon>
        <taxon>Varidnaviria</taxon>
        <taxon>Bamfordvirae</taxon>
        <taxon>Nucleocytoviricota</taxon>
        <taxon>Megaviricetes</taxon>
        <taxon>Pimascovirales</taxon>
        <taxon>Pimascovirales incertae sedis</taxon>
        <taxon>Marseilleviridae</taxon>
    </lineage>
</organism>
<protein>
    <submittedName>
        <fullName evidence="2">Uncharacterized protein</fullName>
    </submittedName>
</protein>
<feature type="region of interest" description="Disordered" evidence="1">
    <location>
        <begin position="26"/>
        <end position="63"/>
    </location>
</feature>
<evidence type="ECO:0000313" key="2">
    <source>
        <dbReference type="EMBL" id="QBK85630.1"/>
    </source>
</evidence>
<sequence length="167" mass="18380">MVYTTKVLSGRTYWYKDGKRIAAAKVPASVKSGKKNGNGKKPSGKKNGNGKKPATKKVPSMAQIQDDCNKATKAEVIEALNTLSKVELCKLVAQIPKAPKPISASMKKKIARYLALLKSDMRLDPRKCIGKPIPKCKGVYCSLKKDDWHCPEDEGIDIETIYAAQRM</sequence>
<proteinExistence type="predicted"/>